<evidence type="ECO:0000313" key="5">
    <source>
        <dbReference type="EMBL" id="SPE29713.1"/>
    </source>
</evidence>
<dbReference type="PANTHER" id="PTHR35303:SF8">
    <property type="entry name" value="GAMMA-BUTYROBETAINE HYDROXYLASE-LIKE N-TERMINAL DOMAIN-CONTAINING PROTEIN"/>
    <property type="match status" value="1"/>
</dbReference>
<accession>A0A2N9M2M4</accession>
<proteinExistence type="predicted"/>
<evidence type="ECO:0000256" key="2">
    <source>
        <dbReference type="ARBA" id="ARBA00023004"/>
    </source>
</evidence>
<sequence>MSHEGIRVASKEDQEREDQQNRTLPKIAVTPEKVRVLMTEGKGLEIDWADGHKSAWGFAWLREACPCATCVDERNAEGRKAGQAKPKPTQLLPMYAPPPKPASAHAVGRYAIQFIWADGHSGGIYSWEYLRRMCQCQECTFAEAETKGTPN</sequence>
<dbReference type="Proteomes" id="UP000239735">
    <property type="component" value="Unassembled WGS sequence"/>
</dbReference>
<dbReference type="AlphaFoldDB" id="A0A2N9M2M4"/>
<keyword evidence="1" id="KW-0479">Metal-binding</keyword>
<gene>
    <name evidence="5" type="ORF">SBA5_710011</name>
</gene>
<evidence type="ECO:0000313" key="6">
    <source>
        <dbReference type="Proteomes" id="UP000239735"/>
    </source>
</evidence>
<evidence type="ECO:0000256" key="3">
    <source>
        <dbReference type="SAM" id="MobiDB-lite"/>
    </source>
</evidence>
<dbReference type="Gene3D" id="3.30.2020.30">
    <property type="match status" value="1"/>
</dbReference>
<dbReference type="OrthoDB" id="9794178at2"/>
<evidence type="ECO:0000259" key="4">
    <source>
        <dbReference type="Pfam" id="PF06155"/>
    </source>
</evidence>
<dbReference type="Pfam" id="PF06155">
    <property type="entry name" value="GBBH-like_N"/>
    <property type="match status" value="1"/>
</dbReference>
<feature type="domain" description="Gamma-butyrobetaine hydroxylase-like N-terminal" evidence="4">
    <location>
        <begin position="39"/>
        <end position="131"/>
    </location>
</feature>
<name>A0A2N9M2M4_9BACT</name>
<organism evidence="5 6">
    <name type="scientific">Candidatus Sulfuritelmatomonas gaucii</name>
    <dbReference type="NCBI Taxonomy" id="2043161"/>
    <lineage>
        <taxon>Bacteria</taxon>
        <taxon>Pseudomonadati</taxon>
        <taxon>Acidobacteriota</taxon>
        <taxon>Terriglobia</taxon>
        <taxon>Terriglobales</taxon>
        <taxon>Acidobacteriaceae</taxon>
        <taxon>Candidatus Sulfuritelmatomonas</taxon>
    </lineage>
</organism>
<dbReference type="EMBL" id="OKRB01000132">
    <property type="protein sequence ID" value="SPE29713.1"/>
    <property type="molecule type" value="Genomic_DNA"/>
</dbReference>
<evidence type="ECO:0000256" key="1">
    <source>
        <dbReference type="ARBA" id="ARBA00022723"/>
    </source>
</evidence>
<keyword evidence="2" id="KW-0408">Iron</keyword>
<dbReference type="GO" id="GO:0046872">
    <property type="term" value="F:metal ion binding"/>
    <property type="evidence" value="ECO:0007669"/>
    <property type="project" value="UniProtKB-KW"/>
</dbReference>
<dbReference type="PANTHER" id="PTHR35303">
    <property type="entry name" value="OS02G0197800 PROTEIN"/>
    <property type="match status" value="1"/>
</dbReference>
<dbReference type="InterPro" id="IPR010376">
    <property type="entry name" value="GBBH-like_N"/>
</dbReference>
<feature type="region of interest" description="Disordered" evidence="3">
    <location>
        <begin position="1"/>
        <end position="24"/>
    </location>
</feature>
<feature type="compositionally biased region" description="Basic and acidic residues" evidence="3">
    <location>
        <begin position="1"/>
        <end position="20"/>
    </location>
</feature>
<protein>
    <recommendedName>
        <fullName evidence="4">Gamma-butyrobetaine hydroxylase-like N-terminal domain-containing protein</fullName>
    </recommendedName>
</protein>
<dbReference type="InterPro" id="IPR038492">
    <property type="entry name" value="GBBH-like_N_sf"/>
</dbReference>
<reference evidence="6" key="1">
    <citation type="submission" date="2018-02" db="EMBL/GenBank/DDBJ databases">
        <authorList>
            <person name="Hausmann B."/>
        </authorList>
    </citation>
    <scope>NUCLEOTIDE SEQUENCE [LARGE SCALE GENOMIC DNA]</scope>
    <source>
        <strain evidence="6">Peat soil MAG SbA5</strain>
    </source>
</reference>